<dbReference type="PANTHER" id="PTHR42919">
    <property type="entry name" value="N-ALPHA-ACETYLTRANSFERASE"/>
    <property type="match status" value="1"/>
</dbReference>
<feature type="domain" description="N-acetyltransferase" evidence="1">
    <location>
        <begin position="4"/>
        <end position="148"/>
    </location>
</feature>
<dbReference type="Proteomes" id="UP001139006">
    <property type="component" value="Unassembled WGS sequence"/>
</dbReference>
<sequence>MSKISIEPLNDVPENLASLLLEADPSKKIVNGYLARADKFVVNLNEQQIGIICLIETRPETIEIVNIAILKKQRNQGIGGQLLQFAIDWAKKQKYHIIEIGTGSTSFAQLYLYQKYGFRPIYIDRDFFIKNYSQEIIENGLVLKDMIRLRQYLV</sequence>
<dbReference type="Gene3D" id="3.40.630.30">
    <property type="match status" value="1"/>
</dbReference>
<gene>
    <name evidence="2" type="ORF">LB941_11655</name>
</gene>
<dbReference type="AlphaFoldDB" id="A0A9X2FLY9"/>
<accession>A0A9X2FLY9</accession>
<dbReference type="InterPro" id="IPR051556">
    <property type="entry name" value="N-term/lysine_N-AcTrnsfr"/>
</dbReference>
<evidence type="ECO:0000313" key="2">
    <source>
        <dbReference type="EMBL" id="MCP0887987.1"/>
    </source>
</evidence>
<keyword evidence="3" id="KW-1185">Reference proteome</keyword>
<reference evidence="2 3" key="1">
    <citation type="journal article" date="2023" name="Int. J. Syst. Evol. Microbiol.">
        <title>Ligilactobacillus ubinensis sp. nov., a novel species isolated from the wild ferment of a durian fruit (Durio zibethinus).</title>
        <authorList>
            <person name="Heng Y.C."/>
            <person name="Menon N."/>
            <person name="Chen B."/>
            <person name="Loo B.Z.L."/>
            <person name="Wong G.W.J."/>
            <person name="Lim A.C.H."/>
            <person name="Silvaraju S."/>
            <person name="Kittelmann S."/>
        </authorList>
    </citation>
    <scope>NUCLEOTIDE SEQUENCE [LARGE SCALE GENOMIC DNA]</scope>
    <source>
        <strain evidence="2 3">WILCCON 0076</strain>
    </source>
</reference>
<evidence type="ECO:0000313" key="3">
    <source>
        <dbReference type="Proteomes" id="UP001139006"/>
    </source>
</evidence>
<dbReference type="SUPFAM" id="SSF55729">
    <property type="entry name" value="Acyl-CoA N-acyltransferases (Nat)"/>
    <property type="match status" value="1"/>
</dbReference>
<dbReference type="PROSITE" id="PS51186">
    <property type="entry name" value="GNAT"/>
    <property type="match status" value="1"/>
</dbReference>
<dbReference type="EMBL" id="JAIULA010000032">
    <property type="protein sequence ID" value="MCP0887987.1"/>
    <property type="molecule type" value="Genomic_DNA"/>
</dbReference>
<proteinExistence type="predicted"/>
<dbReference type="GO" id="GO:0016747">
    <property type="term" value="F:acyltransferase activity, transferring groups other than amino-acyl groups"/>
    <property type="evidence" value="ECO:0007669"/>
    <property type="project" value="InterPro"/>
</dbReference>
<dbReference type="PANTHER" id="PTHR42919:SF26">
    <property type="entry name" value="ACETYLTRANSFERASE"/>
    <property type="match status" value="1"/>
</dbReference>
<protein>
    <submittedName>
        <fullName evidence="2">GNAT family N-acetyltransferase</fullName>
    </submittedName>
</protein>
<evidence type="ECO:0000259" key="1">
    <source>
        <dbReference type="PROSITE" id="PS51186"/>
    </source>
</evidence>
<comment type="caution">
    <text evidence="2">The sequence shown here is derived from an EMBL/GenBank/DDBJ whole genome shotgun (WGS) entry which is preliminary data.</text>
</comment>
<dbReference type="Pfam" id="PF00583">
    <property type="entry name" value="Acetyltransf_1"/>
    <property type="match status" value="1"/>
</dbReference>
<name>A0A9X2FLY9_9LACO</name>
<dbReference type="CDD" id="cd04301">
    <property type="entry name" value="NAT_SF"/>
    <property type="match status" value="1"/>
</dbReference>
<dbReference type="InterPro" id="IPR016181">
    <property type="entry name" value="Acyl_CoA_acyltransferase"/>
</dbReference>
<dbReference type="RefSeq" id="WP_253362152.1">
    <property type="nucleotide sequence ID" value="NZ_JAIULA010000032.1"/>
</dbReference>
<dbReference type="InterPro" id="IPR000182">
    <property type="entry name" value="GNAT_dom"/>
</dbReference>
<organism evidence="2 3">
    <name type="scientific">Ligilactobacillus ubinensis</name>
    <dbReference type="NCBI Taxonomy" id="2876789"/>
    <lineage>
        <taxon>Bacteria</taxon>
        <taxon>Bacillati</taxon>
        <taxon>Bacillota</taxon>
        <taxon>Bacilli</taxon>
        <taxon>Lactobacillales</taxon>
        <taxon>Lactobacillaceae</taxon>
        <taxon>Ligilactobacillus</taxon>
    </lineage>
</organism>